<keyword evidence="2" id="KW-1185">Reference proteome</keyword>
<dbReference type="EMBL" id="JACYGY010000002">
    <property type="protein sequence ID" value="MBE9465518.1"/>
    <property type="molecule type" value="Genomic_DNA"/>
</dbReference>
<accession>A0ABR9WJ25</accession>
<comment type="caution">
    <text evidence="1">The sequence shown here is derived from an EMBL/GenBank/DDBJ whole genome shotgun (WGS) entry which is preliminary data.</text>
</comment>
<dbReference type="Proteomes" id="UP000634134">
    <property type="component" value="Unassembled WGS sequence"/>
</dbReference>
<evidence type="ECO:0000313" key="1">
    <source>
        <dbReference type="EMBL" id="MBE9465518.1"/>
    </source>
</evidence>
<gene>
    <name evidence="1" type="ORF">IEE83_26855</name>
</gene>
<dbReference type="RefSeq" id="WP_194123828.1">
    <property type="nucleotide sequence ID" value="NZ_JACYGY010000002.1"/>
</dbReference>
<sequence>MGDIRLFLDTSDPIFLSKNSGVICLKEPNIDFENYKSGVFIPKLDFEVLDMVGNGIATSNKNDLGRTVYIGQFDEKVNDYFFGEYIKHITEINVQYEQEIINKLVLKNVEQFVLNLLNKKKNVSFNKYSSAIQATNKQIIRANAVSGYDIVNYSSTQNPNSPFKLRGLHIDNWQIPRFCVSKRHLAGVKLGLNIGLQKRDVMFIDSSVSLMAQVLQNAGDKQVKSFLHGDFATPIGEMFMLYNPLIPVYKFTLAPNSYYIMPVQNMVHDGFPFLQNYTDYNFMMSFTHFNFL</sequence>
<protein>
    <recommendedName>
        <fullName evidence="3">DUF4238 domain-containing protein</fullName>
    </recommendedName>
</protein>
<reference evidence="2" key="1">
    <citation type="submission" date="2023-07" db="EMBL/GenBank/DDBJ databases">
        <title>Dyadobacter sp. nov 'subterranea' isolated from contaminted grondwater.</title>
        <authorList>
            <person name="Szabo I."/>
            <person name="Al-Omari J."/>
            <person name="Szerdahelyi S.G."/>
            <person name="Rado J."/>
        </authorList>
    </citation>
    <scope>NUCLEOTIDE SEQUENCE [LARGE SCALE GENOMIC DNA]</scope>
    <source>
        <strain evidence="2">UP-52</strain>
    </source>
</reference>
<name>A0ABR9WJ25_9BACT</name>
<evidence type="ECO:0000313" key="2">
    <source>
        <dbReference type="Proteomes" id="UP000634134"/>
    </source>
</evidence>
<organism evidence="1 2">
    <name type="scientific">Dyadobacter subterraneus</name>
    <dbReference type="NCBI Taxonomy" id="2773304"/>
    <lineage>
        <taxon>Bacteria</taxon>
        <taxon>Pseudomonadati</taxon>
        <taxon>Bacteroidota</taxon>
        <taxon>Cytophagia</taxon>
        <taxon>Cytophagales</taxon>
        <taxon>Spirosomataceae</taxon>
        <taxon>Dyadobacter</taxon>
    </lineage>
</organism>
<proteinExistence type="predicted"/>
<evidence type="ECO:0008006" key="3">
    <source>
        <dbReference type="Google" id="ProtNLM"/>
    </source>
</evidence>